<feature type="transmembrane region" description="Helical" evidence="1">
    <location>
        <begin position="137"/>
        <end position="157"/>
    </location>
</feature>
<keyword evidence="1" id="KW-0812">Transmembrane</keyword>
<dbReference type="InterPro" id="IPR019422">
    <property type="entry name" value="7TM_GPCR_serpentine_rcpt_Srh"/>
</dbReference>
<sequence length="320" mass="36184">MVEELNVHIGDWAYPIIWTISVFGTALNLFGFFVIIRYSPKEMREYSHGLINLQFASTLCDHLMADAAAPFLLFPIFGGIPMGWMHHLGISSEIHSVLCLSAIGHTQTASVCLFFARFQLILPVGHALKCSTRFLHVFFIVMSLSSYLQISGFFYAIHETNGNKTREYYRENYPELGQFINLDTFDAIPPNSVSTALLTVIPFMLITAGMMFGFSFGCFYSLRQQASIMEMRLIKEEKKLIHALIIQVTVPVLLSFTPLTAFAAWPKLAINSQITKYFPLMTLILSKGSTAHFTHWKEGTSTHEQTDMALLQKLPTRQGY</sequence>
<evidence type="ECO:0000313" key="2">
    <source>
        <dbReference type="Proteomes" id="UP000887575"/>
    </source>
</evidence>
<feature type="transmembrane region" description="Helical" evidence="1">
    <location>
        <begin position="94"/>
        <end position="116"/>
    </location>
</feature>
<dbReference type="Proteomes" id="UP000887575">
    <property type="component" value="Unassembled WGS sequence"/>
</dbReference>
<name>A0AAF3FCH5_9BILA</name>
<evidence type="ECO:0008006" key="4">
    <source>
        <dbReference type="Google" id="ProtNLM"/>
    </source>
</evidence>
<accession>A0AAF3FCH5</accession>
<feature type="transmembrane region" description="Helical" evidence="1">
    <location>
        <begin position="12"/>
        <end position="36"/>
    </location>
</feature>
<dbReference type="WBParaSite" id="MBELARI_LOCUS3673">
    <property type="protein sequence ID" value="MBELARI_LOCUS3673"/>
    <property type="gene ID" value="MBELARI_LOCUS3673"/>
</dbReference>
<feature type="transmembrane region" description="Helical" evidence="1">
    <location>
        <begin position="63"/>
        <end position="82"/>
    </location>
</feature>
<evidence type="ECO:0000313" key="3">
    <source>
        <dbReference type="WBParaSite" id="MBELARI_LOCUS3673"/>
    </source>
</evidence>
<reference evidence="3" key="1">
    <citation type="submission" date="2024-02" db="UniProtKB">
        <authorList>
            <consortium name="WormBaseParasite"/>
        </authorList>
    </citation>
    <scope>IDENTIFICATION</scope>
</reference>
<organism evidence="2 3">
    <name type="scientific">Mesorhabditis belari</name>
    <dbReference type="NCBI Taxonomy" id="2138241"/>
    <lineage>
        <taxon>Eukaryota</taxon>
        <taxon>Metazoa</taxon>
        <taxon>Ecdysozoa</taxon>
        <taxon>Nematoda</taxon>
        <taxon>Chromadorea</taxon>
        <taxon>Rhabditida</taxon>
        <taxon>Rhabditina</taxon>
        <taxon>Rhabditomorpha</taxon>
        <taxon>Rhabditoidea</taxon>
        <taxon>Rhabditidae</taxon>
        <taxon>Mesorhabditinae</taxon>
        <taxon>Mesorhabditis</taxon>
    </lineage>
</organism>
<keyword evidence="1" id="KW-0472">Membrane</keyword>
<feature type="transmembrane region" description="Helical" evidence="1">
    <location>
        <begin position="243"/>
        <end position="265"/>
    </location>
</feature>
<keyword evidence="2" id="KW-1185">Reference proteome</keyword>
<feature type="transmembrane region" description="Helical" evidence="1">
    <location>
        <begin position="200"/>
        <end position="222"/>
    </location>
</feature>
<keyword evidence="1" id="KW-1133">Transmembrane helix</keyword>
<proteinExistence type="predicted"/>
<evidence type="ECO:0000256" key="1">
    <source>
        <dbReference type="SAM" id="Phobius"/>
    </source>
</evidence>
<protein>
    <recommendedName>
        <fullName evidence="4">G protein-coupled receptor</fullName>
    </recommendedName>
</protein>
<dbReference type="InterPro" id="IPR053220">
    <property type="entry name" value="Nematode_rcpt-like_serp_H"/>
</dbReference>
<dbReference type="Pfam" id="PF10318">
    <property type="entry name" value="7TM_GPCR_Srh"/>
    <property type="match status" value="1"/>
</dbReference>
<dbReference type="AlphaFoldDB" id="A0AAF3FCH5"/>
<dbReference type="PANTHER" id="PTHR22941">
    <property type="entry name" value="SERPENTINE RECEPTOR"/>
    <property type="match status" value="1"/>
</dbReference>